<dbReference type="EMBL" id="JAPQKN010000002">
    <property type="protein sequence ID" value="KAJ5169037.1"/>
    <property type="molecule type" value="Genomic_DNA"/>
</dbReference>
<dbReference type="Proteomes" id="UP001149163">
    <property type="component" value="Unassembled WGS sequence"/>
</dbReference>
<evidence type="ECO:0000313" key="2">
    <source>
        <dbReference type="EMBL" id="KAJ5169037.1"/>
    </source>
</evidence>
<reference evidence="2" key="2">
    <citation type="journal article" date="2023" name="IMA Fungus">
        <title>Comparative genomic study of the Penicillium genus elucidates a diverse pangenome and 15 lateral gene transfer events.</title>
        <authorList>
            <person name="Petersen C."/>
            <person name="Sorensen T."/>
            <person name="Nielsen M.R."/>
            <person name="Sondergaard T.E."/>
            <person name="Sorensen J.L."/>
            <person name="Fitzpatrick D.A."/>
            <person name="Frisvad J.C."/>
            <person name="Nielsen K.L."/>
        </authorList>
    </citation>
    <scope>NUCLEOTIDE SEQUENCE</scope>
    <source>
        <strain evidence="2">IBT 26290</strain>
    </source>
</reference>
<dbReference type="RefSeq" id="XP_056545498.1">
    <property type="nucleotide sequence ID" value="XM_056686756.1"/>
</dbReference>
<dbReference type="InterPro" id="IPR051604">
    <property type="entry name" value="Ergot_Alk_Oxidoreductase"/>
</dbReference>
<dbReference type="InterPro" id="IPR036291">
    <property type="entry name" value="NAD(P)-bd_dom_sf"/>
</dbReference>
<dbReference type="OrthoDB" id="419598at2759"/>
<dbReference type="PANTHER" id="PTHR43162:SF1">
    <property type="entry name" value="PRESTALK A DIFFERENTIATION PROTEIN A"/>
    <property type="match status" value="1"/>
</dbReference>
<accession>A0A9W9ICS2</accession>
<dbReference type="Gene3D" id="3.40.50.720">
    <property type="entry name" value="NAD(P)-binding Rossmann-like Domain"/>
    <property type="match status" value="1"/>
</dbReference>
<gene>
    <name evidence="2" type="ORF">N7482_004631</name>
</gene>
<dbReference type="SUPFAM" id="SSF51735">
    <property type="entry name" value="NAD(P)-binding Rossmann-fold domains"/>
    <property type="match status" value="1"/>
</dbReference>
<comment type="caution">
    <text evidence="2">The sequence shown here is derived from an EMBL/GenBank/DDBJ whole genome shotgun (WGS) entry which is preliminary data.</text>
</comment>
<proteinExistence type="predicted"/>
<evidence type="ECO:0000259" key="1">
    <source>
        <dbReference type="Pfam" id="PF05368"/>
    </source>
</evidence>
<protein>
    <recommendedName>
        <fullName evidence="1">NmrA-like domain-containing protein</fullName>
    </recommendedName>
</protein>
<feature type="domain" description="NmrA-like" evidence="1">
    <location>
        <begin position="5"/>
        <end position="262"/>
    </location>
</feature>
<keyword evidence="3" id="KW-1185">Reference proteome</keyword>
<evidence type="ECO:0000313" key="3">
    <source>
        <dbReference type="Proteomes" id="UP001149163"/>
    </source>
</evidence>
<dbReference type="Pfam" id="PF05368">
    <property type="entry name" value="NmrA"/>
    <property type="match status" value="1"/>
</dbReference>
<dbReference type="PANTHER" id="PTHR43162">
    <property type="match status" value="1"/>
</dbReference>
<dbReference type="GeneID" id="81425932"/>
<organism evidence="2 3">
    <name type="scientific">Penicillium canariense</name>
    <dbReference type="NCBI Taxonomy" id="189055"/>
    <lineage>
        <taxon>Eukaryota</taxon>
        <taxon>Fungi</taxon>
        <taxon>Dikarya</taxon>
        <taxon>Ascomycota</taxon>
        <taxon>Pezizomycotina</taxon>
        <taxon>Eurotiomycetes</taxon>
        <taxon>Eurotiomycetidae</taxon>
        <taxon>Eurotiales</taxon>
        <taxon>Aspergillaceae</taxon>
        <taxon>Penicillium</taxon>
    </lineage>
</organism>
<name>A0A9W9ICS2_9EURO</name>
<sequence length="316" mass="33823">MTSTKTIIFGPTGHVGSATARTAHQLGAKVVLAMRDVEKPIPGLNSYQENSGGFIRVQADLTKPETVRAAVSATGAKHAFIYIAHGTTDHMRQTIEALKASGIVFVVFLSSFGVQGDARSIPPTDIIAYVHAQVENNLEDVFGTDGYIALRPAFFNTNALWWASMIREGEVRAAYPDGKFDWISPGDIGSVAGSLLVKGIQATEGAEERNVIPLCGPKLVSLRDAMAIFGKALGKDIKVTEVDEDEGVKIMIQNGVPDFVAGPLVKSLGTGDNSEDGSGRFYGDAYKKASANLRKYAGQVTSLEEWAEANKEIFDV</sequence>
<dbReference type="AlphaFoldDB" id="A0A9W9ICS2"/>
<dbReference type="InterPro" id="IPR008030">
    <property type="entry name" value="NmrA-like"/>
</dbReference>
<reference evidence="2" key="1">
    <citation type="submission" date="2022-11" db="EMBL/GenBank/DDBJ databases">
        <authorList>
            <person name="Petersen C."/>
        </authorList>
    </citation>
    <scope>NUCLEOTIDE SEQUENCE</scope>
    <source>
        <strain evidence="2">IBT 26290</strain>
    </source>
</reference>